<dbReference type="EC" id="6.1.1.4" evidence="9"/>
<keyword evidence="7 9" id="KW-0030">Aminoacyl-tRNA synthetase</keyword>
<dbReference type="SUPFAM" id="SSF52374">
    <property type="entry name" value="Nucleotidylyl transferase"/>
    <property type="match status" value="1"/>
</dbReference>
<evidence type="ECO:0000259" key="11">
    <source>
        <dbReference type="Pfam" id="PF00133"/>
    </source>
</evidence>
<keyword evidence="15" id="KW-1185">Reference proteome</keyword>
<dbReference type="GO" id="GO:0005524">
    <property type="term" value="F:ATP binding"/>
    <property type="evidence" value="ECO:0007669"/>
    <property type="project" value="UniProtKB-UniRule"/>
</dbReference>
<organism evidence="14 15">
    <name type="scientific">Prosthecobacter debontii</name>
    <dbReference type="NCBI Taxonomy" id="48467"/>
    <lineage>
        <taxon>Bacteria</taxon>
        <taxon>Pseudomonadati</taxon>
        <taxon>Verrucomicrobiota</taxon>
        <taxon>Verrucomicrobiia</taxon>
        <taxon>Verrucomicrobiales</taxon>
        <taxon>Verrucomicrobiaceae</taxon>
        <taxon>Prosthecobacter</taxon>
    </lineage>
</organism>
<sequence>MSSEQRKAFPFSEFEPQWQATWEAKKAFRTPNPGDADFDASKPKYFVLDMFPYPSGAGLHVGHPEGYTATDIIGRYKKMNGFNVLHPMGWDAFGLPAEQYAIKTGQHPRTTTEQNIEGFRGQLKRLGFAYDWDREVNTTDPDYFKWTQWIFLKLYNSYVNEAGKAAPISELEAQGLSRAEIDARRLAYVSEAPVNWCPQLGTVLANEEVVDGKSEVGGFPVERRPMRQWMLRITAFAQRLIDELDGLDWPESIKLLQRNWIGRSEGAEVKFTVADRSETITVFTTRPDTLFGATYMVIAPEHPLVESITTAEQKAAVEAYQKSVASKSDLERTELAKEKTGVFTGGFAINPVNGEKIPVWIADYVMMGYGTGAIMAVPAHDERDWEFATKFHLPIREVVAAAPKLEGEGGAVCEMEPAACFASEGYAVNSGFLNGLSTAEAKKKMAIWLEEKGLGKGTVNYKLRDWLFSRQRYWGEPFPIVWENGQHASIPESELPLLPPTLEDFKPTGTPEPPLSKATDWVKYSDTATRELNTMPQWAGSCWYYLRYCDAKNNERFISEEAEKYWMGGGKPGGVDLYVGGTEHAVLHLLYARFWHKVLFDLGFVSTPEPFQRLVNQGLIMGEDGQKMSKSRGNVVNPDDVVREYGADSLRLYEMFMGPLEQVKPWSMKGVEGVYRFLARVWRLVMEQNAEGEWSISAGLQDAPADKQVIKVLHETIKKCGEDIEKLSFNTAISQMMICTNSFTAAAVKPVKEIITFLKVLGPFAPHLAEELNARIATKFREIAVSGLLSDQTWPVFDPAALIEDEVEIVFQVNGKLRDKARVPIQATKEEIEKIALASARVQEFMEGKPVKKVIVVPGKLVNVVV</sequence>
<keyword evidence="3 9" id="KW-0436">Ligase</keyword>
<dbReference type="GO" id="GO:0002161">
    <property type="term" value="F:aminoacyl-tRNA deacylase activity"/>
    <property type="evidence" value="ECO:0007669"/>
    <property type="project" value="InterPro"/>
</dbReference>
<dbReference type="Pfam" id="PF08264">
    <property type="entry name" value="Anticodon_1"/>
    <property type="match status" value="1"/>
</dbReference>
<dbReference type="FunFam" id="3.40.50.620:FF:000056">
    <property type="entry name" value="Leucine--tRNA ligase"/>
    <property type="match status" value="1"/>
</dbReference>
<evidence type="ECO:0000256" key="1">
    <source>
        <dbReference type="ARBA" id="ARBA00005594"/>
    </source>
</evidence>
<dbReference type="EMBL" id="FUYE01000008">
    <property type="protein sequence ID" value="SKA98027.1"/>
    <property type="molecule type" value="Genomic_DNA"/>
</dbReference>
<evidence type="ECO:0000259" key="12">
    <source>
        <dbReference type="Pfam" id="PF08264"/>
    </source>
</evidence>
<evidence type="ECO:0000256" key="7">
    <source>
        <dbReference type="ARBA" id="ARBA00023146"/>
    </source>
</evidence>
<comment type="subcellular location">
    <subcellularLocation>
        <location evidence="9">Cytoplasm</location>
    </subcellularLocation>
</comment>
<feature type="domain" description="Aminoacyl-tRNA synthetase class Ia" evidence="11">
    <location>
        <begin position="593"/>
        <end position="653"/>
    </location>
</feature>
<dbReference type="InterPro" id="IPR025709">
    <property type="entry name" value="Leu_tRNA-synth_edit"/>
</dbReference>
<dbReference type="FunFam" id="3.10.20.590:FF:000001">
    <property type="entry name" value="Leucine--tRNA ligase"/>
    <property type="match status" value="1"/>
</dbReference>
<dbReference type="OrthoDB" id="9810365at2"/>
<evidence type="ECO:0000313" key="14">
    <source>
        <dbReference type="EMBL" id="SKA98027.1"/>
    </source>
</evidence>
<dbReference type="NCBIfam" id="TIGR00396">
    <property type="entry name" value="leuS_bact"/>
    <property type="match status" value="1"/>
</dbReference>
<dbReference type="Gene3D" id="3.10.20.590">
    <property type="match status" value="1"/>
</dbReference>
<dbReference type="FunFam" id="3.40.50.620:FF:000060">
    <property type="entry name" value="Leucine--tRNA ligase"/>
    <property type="match status" value="1"/>
</dbReference>
<dbReference type="GO" id="GO:0005829">
    <property type="term" value="C:cytosol"/>
    <property type="evidence" value="ECO:0007669"/>
    <property type="project" value="TreeGrafter"/>
</dbReference>
<dbReference type="FunFam" id="3.40.50.620:FF:000087">
    <property type="entry name" value="Leucine--tRNA ligase"/>
    <property type="match status" value="1"/>
</dbReference>
<dbReference type="AlphaFoldDB" id="A0A1T4Y877"/>
<dbReference type="InterPro" id="IPR001412">
    <property type="entry name" value="aa-tRNA-synth_I_CS"/>
</dbReference>
<dbReference type="Pfam" id="PF13603">
    <property type="entry name" value="tRNA-synt_1_2"/>
    <property type="match status" value="1"/>
</dbReference>
<comment type="catalytic activity">
    <reaction evidence="8 9">
        <text>tRNA(Leu) + L-leucine + ATP = L-leucyl-tRNA(Leu) + AMP + diphosphate</text>
        <dbReference type="Rhea" id="RHEA:11688"/>
        <dbReference type="Rhea" id="RHEA-COMP:9613"/>
        <dbReference type="Rhea" id="RHEA-COMP:9622"/>
        <dbReference type="ChEBI" id="CHEBI:30616"/>
        <dbReference type="ChEBI" id="CHEBI:33019"/>
        <dbReference type="ChEBI" id="CHEBI:57427"/>
        <dbReference type="ChEBI" id="CHEBI:78442"/>
        <dbReference type="ChEBI" id="CHEBI:78494"/>
        <dbReference type="ChEBI" id="CHEBI:456215"/>
        <dbReference type="EC" id="6.1.1.4"/>
    </reaction>
</comment>
<evidence type="ECO:0000256" key="3">
    <source>
        <dbReference type="ARBA" id="ARBA00022598"/>
    </source>
</evidence>
<dbReference type="PRINTS" id="PR00985">
    <property type="entry name" value="TRNASYNTHLEU"/>
</dbReference>
<name>A0A1T4Y877_9BACT</name>
<gene>
    <name evidence="9" type="primary">leuS</name>
    <name evidence="14" type="ORF">SAMN02745166_02664</name>
</gene>
<dbReference type="InterPro" id="IPR009008">
    <property type="entry name" value="Val/Leu/Ile-tRNA-synth_edit"/>
</dbReference>
<feature type="domain" description="Aminoacyl-tRNA synthetase class Ia" evidence="11">
    <location>
        <begin position="17"/>
        <end position="181"/>
    </location>
</feature>
<keyword evidence="6 9" id="KW-0648">Protein biosynthesis</keyword>
<evidence type="ECO:0000256" key="10">
    <source>
        <dbReference type="RuleBase" id="RU363035"/>
    </source>
</evidence>
<dbReference type="InterPro" id="IPR009080">
    <property type="entry name" value="tRNAsynth_Ia_anticodon-bd"/>
</dbReference>
<dbReference type="SUPFAM" id="SSF50677">
    <property type="entry name" value="ValRS/IleRS/LeuRS editing domain"/>
    <property type="match status" value="1"/>
</dbReference>
<evidence type="ECO:0000259" key="13">
    <source>
        <dbReference type="Pfam" id="PF13603"/>
    </source>
</evidence>
<evidence type="ECO:0000256" key="4">
    <source>
        <dbReference type="ARBA" id="ARBA00022741"/>
    </source>
</evidence>
<evidence type="ECO:0000256" key="8">
    <source>
        <dbReference type="ARBA" id="ARBA00047469"/>
    </source>
</evidence>
<dbReference type="GO" id="GO:0006429">
    <property type="term" value="P:leucyl-tRNA aminoacylation"/>
    <property type="evidence" value="ECO:0007669"/>
    <property type="project" value="UniProtKB-UniRule"/>
</dbReference>
<dbReference type="InterPro" id="IPR013155">
    <property type="entry name" value="M/V/L/I-tRNA-synth_anticd-bd"/>
</dbReference>
<dbReference type="HAMAP" id="MF_00049_B">
    <property type="entry name" value="Leu_tRNA_synth_B"/>
    <property type="match status" value="1"/>
</dbReference>
<dbReference type="STRING" id="48467.SAMN02745166_02664"/>
<evidence type="ECO:0000256" key="9">
    <source>
        <dbReference type="HAMAP-Rule" id="MF_00049"/>
    </source>
</evidence>
<feature type="binding site" evidence="9">
    <location>
        <position position="630"/>
    </location>
    <ligand>
        <name>ATP</name>
        <dbReference type="ChEBI" id="CHEBI:30616"/>
    </ligand>
</feature>
<dbReference type="InterPro" id="IPR002302">
    <property type="entry name" value="Leu-tRNA-ligase"/>
</dbReference>
<dbReference type="RefSeq" id="WP_078813854.1">
    <property type="nucleotide sequence ID" value="NZ_FUYE01000008.1"/>
</dbReference>
<dbReference type="Proteomes" id="UP000190774">
    <property type="component" value="Unassembled WGS sequence"/>
</dbReference>
<dbReference type="SUPFAM" id="SSF47323">
    <property type="entry name" value="Anticodon-binding domain of a subclass of class I aminoacyl-tRNA synthetases"/>
    <property type="match status" value="1"/>
</dbReference>
<dbReference type="Gene3D" id="1.10.730.10">
    <property type="entry name" value="Isoleucyl-tRNA Synthetase, Domain 1"/>
    <property type="match status" value="1"/>
</dbReference>
<proteinExistence type="inferred from homology"/>
<dbReference type="GO" id="GO:0004823">
    <property type="term" value="F:leucine-tRNA ligase activity"/>
    <property type="evidence" value="ECO:0007669"/>
    <property type="project" value="UniProtKB-UniRule"/>
</dbReference>
<evidence type="ECO:0000256" key="5">
    <source>
        <dbReference type="ARBA" id="ARBA00022840"/>
    </source>
</evidence>
<dbReference type="CDD" id="cd07958">
    <property type="entry name" value="Anticodon_Ia_Leu_BEm"/>
    <property type="match status" value="1"/>
</dbReference>
<accession>A0A1T4Y877</accession>
<dbReference type="InterPro" id="IPR014729">
    <property type="entry name" value="Rossmann-like_a/b/a_fold"/>
</dbReference>
<feature type="domain" description="Leucyl-tRNA synthetase editing" evidence="13">
    <location>
        <begin position="258"/>
        <end position="449"/>
    </location>
</feature>
<keyword evidence="4 9" id="KW-0547">Nucleotide-binding</keyword>
<dbReference type="FunFam" id="1.10.730.10:FF:000011">
    <property type="entry name" value="Leucine--tRNA ligase chloroplastic/mitochondrial"/>
    <property type="match status" value="1"/>
</dbReference>
<dbReference type="InterPro" id="IPR002300">
    <property type="entry name" value="aa-tRNA-synth_Ia"/>
</dbReference>
<reference evidence="15" key="1">
    <citation type="submission" date="2017-02" db="EMBL/GenBank/DDBJ databases">
        <authorList>
            <person name="Varghese N."/>
            <person name="Submissions S."/>
        </authorList>
    </citation>
    <scope>NUCLEOTIDE SEQUENCE [LARGE SCALE GENOMIC DNA]</scope>
    <source>
        <strain evidence="15">ATCC 700200</strain>
    </source>
</reference>
<dbReference type="Gene3D" id="3.40.50.620">
    <property type="entry name" value="HUPs"/>
    <property type="match status" value="2"/>
</dbReference>
<evidence type="ECO:0000313" key="15">
    <source>
        <dbReference type="Proteomes" id="UP000190774"/>
    </source>
</evidence>
<comment type="caution">
    <text evidence="9">Lacks conserved residue(s) required for the propagation of feature annotation.</text>
</comment>
<dbReference type="PANTHER" id="PTHR43740">
    <property type="entry name" value="LEUCYL-TRNA SYNTHETASE"/>
    <property type="match status" value="1"/>
</dbReference>
<feature type="domain" description="Methionyl/Valyl/Leucyl/Isoleucyl-tRNA synthetase anticodon-binding" evidence="12">
    <location>
        <begin position="706"/>
        <end position="829"/>
    </location>
</feature>
<protein>
    <recommendedName>
        <fullName evidence="9">Leucine--tRNA ligase</fullName>
        <ecNumber evidence="9">6.1.1.4</ecNumber>
    </recommendedName>
    <alternativeName>
        <fullName evidence="9">Leucyl-tRNA synthetase</fullName>
        <shortName evidence="9">LeuRS</shortName>
    </alternativeName>
</protein>
<dbReference type="CDD" id="cd00812">
    <property type="entry name" value="LeuRS_core"/>
    <property type="match status" value="1"/>
</dbReference>
<keyword evidence="2 9" id="KW-0963">Cytoplasm</keyword>
<dbReference type="PROSITE" id="PS00178">
    <property type="entry name" value="AA_TRNA_LIGASE_I"/>
    <property type="match status" value="1"/>
</dbReference>
<keyword evidence="5 9" id="KW-0067">ATP-binding</keyword>
<dbReference type="Pfam" id="PF00133">
    <property type="entry name" value="tRNA-synt_1"/>
    <property type="match status" value="2"/>
</dbReference>
<feature type="short sequence motif" description="'KMSKS' region" evidence="9">
    <location>
        <begin position="627"/>
        <end position="631"/>
    </location>
</feature>
<evidence type="ECO:0000256" key="2">
    <source>
        <dbReference type="ARBA" id="ARBA00022490"/>
    </source>
</evidence>
<dbReference type="PANTHER" id="PTHR43740:SF2">
    <property type="entry name" value="LEUCINE--TRNA LIGASE, MITOCHONDRIAL"/>
    <property type="match status" value="1"/>
</dbReference>
<comment type="similarity">
    <text evidence="1 9 10">Belongs to the class-I aminoacyl-tRNA synthetase family.</text>
</comment>
<evidence type="ECO:0000256" key="6">
    <source>
        <dbReference type="ARBA" id="ARBA00022917"/>
    </source>
</evidence>